<name>A0A2P2JJH1_RHIMU</name>
<evidence type="ECO:0000313" key="2">
    <source>
        <dbReference type="EMBL" id="MBW93611.1"/>
    </source>
</evidence>
<proteinExistence type="predicted"/>
<reference evidence="2" key="1">
    <citation type="submission" date="2018-02" db="EMBL/GenBank/DDBJ databases">
        <title>Rhizophora mucronata_Transcriptome.</title>
        <authorList>
            <person name="Meera S.P."/>
            <person name="Sreeshan A."/>
            <person name="Augustine A."/>
        </authorList>
    </citation>
    <scope>NUCLEOTIDE SEQUENCE</scope>
    <source>
        <tissue evidence="2">Leaf</tissue>
    </source>
</reference>
<dbReference type="EMBL" id="GGEC01013128">
    <property type="protein sequence ID" value="MBW93611.1"/>
    <property type="molecule type" value="Transcribed_RNA"/>
</dbReference>
<sequence length="35" mass="3728">MSGCASEQAENSKEANAVINNSTESAKQCLRKSKI</sequence>
<evidence type="ECO:0000256" key="1">
    <source>
        <dbReference type="SAM" id="MobiDB-lite"/>
    </source>
</evidence>
<feature type="region of interest" description="Disordered" evidence="1">
    <location>
        <begin position="1"/>
        <end position="35"/>
    </location>
</feature>
<accession>A0A2P2JJH1</accession>
<protein>
    <submittedName>
        <fullName evidence="2">Uncharacterized protein</fullName>
    </submittedName>
</protein>
<organism evidence="2">
    <name type="scientific">Rhizophora mucronata</name>
    <name type="common">Asiatic mangrove</name>
    <dbReference type="NCBI Taxonomy" id="61149"/>
    <lineage>
        <taxon>Eukaryota</taxon>
        <taxon>Viridiplantae</taxon>
        <taxon>Streptophyta</taxon>
        <taxon>Embryophyta</taxon>
        <taxon>Tracheophyta</taxon>
        <taxon>Spermatophyta</taxon>
        <taxon>Magnoliopsida</taxon>
        <taxon>eudicotyledons</taxon>
        <taxon>Gunneridae</taxon>
        <taxon>Pentapetalae</taxon>
        <taxon>rosids</taxon>
        <taxon>fabids</taxon>
        <taxon>Malpighiales</taxon>
        <taxon>Rhizophoraceae</taxon>
        <taxon>Rhizophora</taxon>
    </lineage>
</organism>
<dbReference type="AlphaFoldDB" id="A0A2P2JJH1"/>